<accession>A0ACD3BGQ8</accession>
<proteinExistence type="predicted"/>
<reference evidence="1 2" key="1">
    <citation type="journal article" date="2019" name="Nat. Ecol. Evol.">
        <title>Megaphylogeny resolves global patterns of mushroom evolution.</title>
        <authorList>
            <person name="Varga T."/>
            <person name="Krizsan K."/>
            <person name="Foldi C."/>
            <person name="Dima B."/>
            <person name="Sanchez-Garcia M."/>
            <person name="Sanchez-Ramirez S."/>
            <person name="Szollosi G.J."/>
            <person name="Szarkandi J.G."/>
            <person name="Papp V."/>
            <person name="Albert L."/>
            <person name="Andreopoulos W."/>
            <person name="Angelini C."/>
            <person name="Antonin V."/>
            <person name="Barry K.W."/>
            <person name="Bougher N.L."/>
            <person name="Buchanan P."/>
            <person name="Buyck B."/>
            <person name="Bense V."/>
            <person name="Catcheside P."/>
            <person name="Chovatia M."/>
            <person name="Cooper J."/>
            <person name="Damon W."/>
            <person name="Desjardin D."/>
            <person name="Finy P."/>
            <person name="Geml J."/>
            <person name="Haridas S."/>
            <person name="Hughes K."/>
            <person name="Justo A."/>
            <person name="Karasinski D."/>
            <person name="Kautmanova I."/>
            <person name="Kiss B."/>
            <person name="Kocsube S."/>
            <person name="Kotiranta H."/>
            <person name="LaButti K.M."/>
            <person name="Lechner B.E."/>
            <person name="Liimatainen K."/>
            <person name="Lipzen A."/>
            <person name="Lukacs Z."/>
            <person name="Mihaltcheva S."/>
            <person name="Morgado L.N."/>
            <person name="Niskanen T."/>
            <person name="Noordeloos M.E."/>
            <person name="Ohm R.A."/>
            <person name="Ortiz-Santana B."/>
            <person name="Ovrebo C."/>
            <person name="Racz N."/>
            <person name="Riley R."/>
            <person name="Savchenko A."/>
            <person name="Shiryaev A."/>
            <person name="Soop K."/>
            <person name="Spirin V."/>
            <person name="Szebenyi C."/>
            <person name="Tomsovsky M."/>
            <person name="Tulloss R.E."/>
            <person name="Uehling J."/>
            <person name="Grigoriev I.V."/>
            <person name="Vagvolgyi C."/>
            <person name="Papp T."/>
            <person name="Martin F.M."/>
            <person name="Miettinen O."/>
            <person name="Hibbett D.S."/>
            <person name="Nagy L.G."/>
        </authorList>
    </citation>
    <scope>NUCLEOTIDE SEQUENCE [LARGE SCALE GENOMIC DNA]</scope>
    <source>
        <strain evidence="1 2">NL-1719</strain>
    </source>
</reference>
<keyword evidence="2" id="KW-1185">Reference proteome</keyword>
<organism evidence="1 2">
    <name type="scientific">Pluteus cervinus</name>
    <dbReference type="NCBI Taxonomy" id="181527"/>
    <lineage>
        <taxon>Eukaryota</taxon>
        <taxon>Fungi</taxon>
        <taxon>Dikarya</taxon>
        <taxon>Basidiomycota</taxon>
        <taxon>Agaricomycotina</taxon>
        <taxon>Agaricomycetes</taxon>
        <taxon>Agaricomycetidae</taxon>
        <taxon>Agaricales</taxon>
        <taxon>Pluteineae</taxon>
        <taxon>Pluteaceae</taxon>
        <taxon>Pluteus</taxon>
    </lineage>
</organism>
<dbReference type="EMBL" id="ML208260">
    <property type="protein sequence ID" value="TFK76207.1"/>
    <property type="molecule type" value="Genomic_DNA"/>
</dbReference>
<protein>
    <submittedName>
        <fullName evidence="1">Phosphoglycerate mutase-like protein</fullName>
    </submittedName>
</protein>
<name>A0ACD3BGQ8_9AGAR</name>
<sequence>MTIRARLYLVRHGETAANKERIIQGQLDVPLNDHGLKQARELGKAMQSVKFDAAYTSDLCRAAVTAQEAIAHQPEVVLIRTQELRERHMGSLQGRPGSEWRGNAQGMEASTALMARALTWWDRMLAENGVTRQGEEGDVVHILAVSHGGWIGTLLRGLIERKWAKCGKGVSIGETLNCSVTIIEVKHDRSAVIAQFGGVSHLDHNDDVVVGNADEQAVKK</sequence>
<evidence type="ECO:0000313" key="1">
    <source>
        <dbReference type="EMBL" id="TFK76207.1"/>
    </source>
</evidence>
<dbReference type="Proteomes" id="UP000308600">
    <property type="component" value="Unassembled WGS sequence"/>
</dbReference>
<evidence type="ECO:0000313" key="2">
    <source>
        <dbReference type="Proteomes" id="UP000308600"/>
    </source>
</evidence>
<gene>
    <name evidence="1" type="ORF">BDN72DRAFT_891297</name>
</gene>